<keyword evidence="2" id="KW-0012">Acyltransferase</keyword>
<dbReference type="PANTHER" id="PTHR43877:SF1">
    <property type="entry name" value="ACETYLTRANSFERASE"/>
    <property type="match status" value="1"/>
</dbReference>
<dbReference type="NCBIfam" id="TIGR04045">
    <property type="entry name" value="MSMEG_0567_GNAT"/>
    <property type="match status" value="1"/>
</dbReference>
<dbReference type="PANTHER" id="PTHR43877">
    <property type="entry name" value="AMINOALKYLPHOSPHONATE N-ACETYLTRANSFERASE-RELATED-RELATED"/>
    <property type="match status" value="1"/>
</dbReference>
<dbReference type="InterPro" id="IPR024035">
    <property type="entry name" value="MSMEG_0567_GNAT"/>
</dbReference>
<dbReference type="Proteomes" id="UP000589626">
    <property type="component" value="Unassembled WGS sequence"/>
</dbReference>
<dbReference type="AlphaFoldDB" id="A0A7W4VWG5"/>
<dbReference type="Gene3D" id="3.40.630.30">
    <property type="match status" value="1"/>
</dbReference>
<evidence type="ECO:0000256" key="1">
    <source>
        <dbReference type="ARBA" id="ARBA00022679"/>
    </source>
</evidence>
<keyword evidence="1 4" id="KW-0808">Transferase</keyword>
<dbReference type="EMBL" id="JACHWR010000002">
    <property type="protein sequence ID" value="MBB3043056.1"/>
    <property type="molecule type" value="Genomic_DNA"/>
</dbReference>
<dbReference type="Pfam" id="PF00583">
    <property type="entry name" value="Acetyltransf_1"/>
    <property type="match status" value="1"/>
</dbReference>
<dbReference type="InterPro" id="IPR016181">
    <property type="entry name" value="Acyl_CoA_acyltransferase"/>
</dbReference>
<evidence type="ECO:0000313" key="5">
    <source>
        <dbReference type="Proteomes" id="UP000589626"/>
    </source>
</evidence>
<evidence type="ECO:0000259" key="3">
    <source>
        <dbReference type="PROSITE" id="PS51186"/>
    </source>
</evidence>
<accession>A0A7W4VWG5</accession>
<dbReference type="RefSeq" id="WP_183592948.1">
    <property type="nucleotide sequence ID" value="NZ_JACHWR010000002.1"/>
</dbReference>
<dbReference type="InterPro" id="IPR000182">
    <property type="entry name" value="GNAT_dom"/>
</dbReference>
<organism evidence="4 5">
    <name type="scientific">Nocardioides soli</name>
    <dbReference type="NCBI Taxonomy" id="1036020"/>
    <lineage>
        <taxon>Bacteria</taxon>
        <taxon>Bacillati</taxon>
        <taxon>Actinomycetota</taxon>
        <taxon>Actinomycetes</taxon>
        <taxon>Propionibacteriales</taxon>
        <taxon>Nocardioidaceae</taxon>
        <taxon>Nocardioides</taxon>
    </lineage>
</organism>
<comment type="caution">
    <text evidence="4">The sequence shown here is derived from an EMBL/GenBank/DDBJ whole genome shotgun (WGS) entry which is preliminary data.</text>
</comment>
<reference evidence="4 5" key="1">
    <citation type="submission" date="2020-08" db="EMBL/GenBank/DDBJ databases">
        <title>Sequencing the genomes of 1000 actinobacteria strains.</title>
        <authorList>
            <person name="Klenk H.-P."/>
        </authorList>
    </citation>
    <scope>NUCLEOTIDE SEQUENCE [LARGE SCALE GENOMIC DNA]</scope>
    <source>
        <strain evidence="4 5">DSM 105498</strain>
    </source>
</reference>
<keyword evidence="5" id="KW-1185">Reference proteome</keyword>
<dbReference type="SUPFAM" id="SSF55729">
    <property type="entry name" value="Acyl-CoA N-acyltransferases (Nat)"/>
    <property type="match status" value="1"/>
</dbReference>
<feature type="domain" description="N-acetyltransferase" evidence="3">
    <location>
        <begin position="13"/>
        <end position="155"/>
    </location>
</feature>
<dbReference type="InterPro" id="IPR050832">
    <property type="entry name" value="Bact_Acetyltransf"/>
</dbReference>
<evidence type="ECO:0000256" key="2">
    <source>
        <dbReference type="ARBA" id="ARBA00023315"/>
    </source>
</evidence>
<dbReference type="PROSITE" id="PS51186">
    <property type="entry name" value="GNAT"/>
    <property type="match status" value="1"/>
</dbReference>
<name>A0A7W4VWG5_9ACTN</name>
<dbReference type="CDD" id="cd04301">
    <property type="entry name" value="NAT_SF"/>
    <property type="match status" value="1"/>
</dbReference>
<evidence type="ECO:0000313" key="4">
    <source>
        <dbReference type="EMBL" id="MBB3043056.1"/>
    </source>
</evidence>
<protein>
    <submittedName>
        <fullName evidence="4">Putative N-acetyltransferase (TIGR04045 family)</fullName>
    </submittedName>
</protein>
<dbReference type="GO" id="GO:0016747">
    <property type="term" value="F:acyltransferase activity, transferring groups other than amino-acyl groups"/>
    <property type="evidence" value="ECO:0007669"/>
    <property type="project" value="InterPro"/>
</dbReference>
<sequence length="170" mass="18566">MSARGAVVESPTIAVWAAGVADRAAHYAVRHRVFVIEQRIMEFTDIDAHDADPATVHVLAAEGDEVAGTVRLYRLGPGRWRGDRLAVLPEHRSSTVGAELVRFAVTAAAAAGGEVMEAQIQLPNVRFFGRLGWRAMGDPAPYCGFDHQLMHFDLTEAEARSWPPRPVGLR</sequence>
<gene>
    <name evidence="4" type="ORF">FHU40_002874</name>
</gene>
<proteinExistence type="predicted"/>